<keyword evidence="2" id="KW-1185">Reference proteome</keyword>
<sequence>MDVHPMLGLAAMKLLRGDISVGSPTWSSRGFWLRCHLYNKRRHMPPLAKDAIFGPVLLPEYGGWAIRPGRGWRRIRWVTPPLHWTHAIPTADEEAAVRWMLERMNK</sequence>
<evidence type="ECO:0000313" key="1">
    <source>
        <dbReference type="EMBL" id="MBP2189587.1"/>
    </source>
</evidence>
<organism evidence="1 2">
    <name type="scientific">Nocardia goodfellowii</name>
    <dbReference type="NCBI Taxonomy" id="882446"/>
    <lineage>
        <taxon>Bacteria</taxon>
        <taxon>Bacillati</taxon>
        <taxon>Actinomycetota</taxon>
        <taxon>Actinomycetes</taxon>
        <taxon>Mycobacteriales</taxon>
        <taxon>Nocardiaceae</taxon>
        <taxon>Nocardia</taxon>
    </lineage>
</organism>
<accession>A0ABS4QD20</accession>
<comment type="caution">
    <text evidence="1">The sequence shown here is derived from an EMBL/GenBank/DDBJ whole genome shotgun (WGS) entry which is preliminary data.</text>
</comment>
<dbReference type="Proteomes" id="UP001519325">
    <property type="component" value="Unassembled WGS sequence"/>
</dbReference>
<gene>
    <name evidence="1" type="ORF">BJ987_002488</name>
</gene>
<evidence type="ECO:0000313" key="2">
    <source>
        <dbReference type="Proteomes" id="UP001519325"/>
    </source>
</evidence>
<protein>
    <submittedName>
        <fullName evidence="1">Uncharacterized protein</fullName>
    </submittedName>
</protein>
<dbReference type="EMBL" id="JAGGMR010000001">
    <property type="protein sequence ID" value="MBP2189587.1"/>
    <property type="molecule type" value="Genomic_DNA"/>
</dbReference>
<name>A0ABS4QD20_9NOCA</name>
<dbReference type="RefSeq" id="WP_209888486.1">
    <property type="nucleotide sequence ID" value="NZ_JAGGMR010000001.1"/>
</dbReference>
<reference evidence="1 2" key="1">
    <citation type="submission" date="2021-03" db="EMBL/GenBank/DDBJ databases">
        <title>Sequencing the genomes of 1000 actinobacteria strains.</title>
        <authorList>
            <person name="Klenk H.-P."/>
        </authorList>
    </citation>
    <scope>NUCLEOTIDE SEQUENCE [LARGE SCALE GENOMIC DNA]</scope>
    <source>
        <strain evidence="1 2">DSM 45516</strain>
    </source>
</reference>
<proteinExistence type="predicted"/>